<dbReference type="Proteomes" id="UP000037836">
    <property type="component" value="Unassembled WGS sequence"/>
</dbReference>
<evidence type="ECO:0000313" key="1">
    <source>
        <dbReference type="EMBL" id="KPC37691.1"/>
    </source>
</evidence>
<comment type="caution">
    <text evidence="1">The sequence shown here is derived from an EMBL/GenBank/DDBJ whole genome shotgun (WGS) entry which is preliminary data.</text>
</comment>
<sequence>MKLAREIYRDEPAQAFGMDGLGPVDLDRASRCGHRDIGHPRRLNPVA</sequence>
<reference evidence="1 2" key="2">
    <citation type="submission" date="2015-10" db="EMBL/GenBank/DDBJ databases">
        <title>Comparative genomics and high-throughput reverse genetic screens identify a new phytobacterial MAMP and an Arabidopsis receptor required for immune elicitation.</title>
        <authorList>
            <person name="Mott G.A."/>
            <person name="Thakur S."/>
            <person name="Wang P.W."/>
            <person name="Desveaux D."/>
            <person name="Guttman D.S."/>
        </authorList>
    </citation>
    <scope>NUCLEOTIDE SEQUENCE [LARGE SCALE GENOMIC DNA]</scope>
    <source>
        <strain evidence="1 2">BR1</strain>
    </source>
</reference>
<organism evidence="1 2">
    <name type="scientific">Pseudomonas savastanoi pv. glycinea</name>
    <name type="common">Pseudomonas syringae pv. glycinea</name>
    <dbReference type="NCBI Taxonomy" id="318"/>
    <lineage>
        <taxon>Bacteria</taxon>
        <taxon>Pseudomonadati</taxon>
        <taxon>Pseudomonadota</taxon>
        <taxon>Gammaproteobacteria</taxon>
        <taxon>Pseudomonadales</taxon>
        <taxon>Pseudomonadaceae</taxon>
        <taxon>Pseudomonas</taxon>
    </lineage>
</organism>
<protein>
    <submittedName>
        <fullName evidence="1">Uncharacterized protein</fullName>
    </submittedName>
</protein>
<accession>A0ABR5L2M9</accession>
<gene>
    <name evidence="1" type="ORF">AC496_3081</name>
</gene>
<dbReference type="EMBL" id="LGLO01000126">
    <property type="protein sequence ID" value="KPC37691.1"/>
    <property type="molecule type" value="Genomic_DNA"/>
</dbReference>
<evidence type="ECO:0000313" key="2">
    <source>
        <dbReference type="Proteomes" id="UP000037836"/>
    </source>
</evidence>
<reference evidence="1 2" key="1">
    <citation type="submission" date="2015-07" db="EMBL/GenBank/DDBJ databases">
        <authorList>
            <person name="O'Brien H.E."/>
            <person name="Thakur S."/>
            <person name="Gong Y."/>
            <person name="Wang P.W."/>
            <person name="Guttman D.S."/>
        </authorList>
    </citation>
    <scope>NUCLEOTIDE SEQUENCE [LARGE SCALE GENOMIC DNA]</scope>
    <source>
        <strain evidence="1 2">BR1</strain>
    </source>
</reference>
<name>A0ABR5L2M9_PSESG</name>
<proteinExistence type="predicted"/>
<keyword evidence="2" id="KW-1185">Reference proteome</keyword>